<dbReference type="InterPro" id="IPR036864">
    <property type="entry name" value="Zn2-C6_fun-type_DNA-bd_sf"/>
</dbReference>
<gene>
    <name evidence="3" type="ORF">BN980_GECA02s07127g</name>
</gene>
<dbReference type="Pfam" id="PF00172">
    <property type="entry name" value="Zn_clus"/>
    <property type="match status" value="1"/>
</dbReference>
<evidence type="ECO:0000313" key="3">
    <source>
        <dbReference type="EMBL" id="CDO52188.1"/>
    </source>
</evidence>
<dbReference type="CDD" id="cd00067">
    <property type="entry name" value="GAL4"/>
    <property type="match status" value="1"/>
</dbReference>
<proteinExistence type="predicted"/>
<reference evidence="3" key="1">
    <citation type="submission" date="2014-03" db="EMBL/GenBank/DDBJ databases">
        <authorList>
            <person name="Casaregola S."/>
        </authorList>
    </citation>
    <scope>NUCLEOTIDE SEQUENCE [LARGE SCALE GENOMIC DNA]</scope>
    <source>
        <strain evidence="3">CLIB 918</strain>
    </source>
</reference>
<dbReference type="GO" id="GO:0008270">
    <property type="term" value="F:zinc ion binding"/>
    <property type="evidence" value="ECO:0007669"/>
    <property type="project" value="InterPro"/>
</dbReference>
<dbReference type="OrthoDB" id="416217at2759"/>
<feature type="region of interest" description="Disordered" evidence="1">
    <location>
        <begin position="279"/>
        <end position="316"/>
    </location>
</feature>
<feature type="compositionally biased region" description="Basic residues" evidence="1">
    <location>
        <begin position="29"/>
        <end position="46"/>
    </location>
</feature>
<keyword evidence="4" id="KW-1185">Reference proteome</keyword>
<dbReference type="EMBL" id="CCBN010000002">
    <property type="protein sequence ID" value="CDO52188.1"/>
    <property type="molecule type" value="Genomic_DNA"/>
</dbReference>
<feature type="region of interest" description="Disordered" evidence="1">
    <location>
        <begin position="661"/>
        <end position="698"/>
    </location>
</feature>
<dbReference type="AlphaFoldDB" id="A0A0J9X4S5"/>
<dbReference type="PROSITE" id="PS50048">
    <property type="entry name" value="ZN2_CY6_FUNGAL_2"/>
    <property type="match status" value="1"/>
</dbReference>
<feature type="domain" description="Zn(2)-C6 fungal-type" evidence="2">
    <location>
        <begin position="49"/>
        <end position="80"/>
    </location>
</feature>
<evidence type="ECO:0000259" key="2">
    <source>
        <dbReference type="PROSITE" id="PS50048"/>
    </source>
</evidence>
<dbReference type="PANTHER" id="PTHR47657">
    <property type="entry name" value="STEROL REGULATORY ELEMENT-BINDING PROTEIN ECM22"/>
    <property type="match status" value="1"/>
</dbReference>
<dbReference type="GO" id="GO:0000981">
    <property type="term" value="F:DNA-binding transcription factor activity, RNA polymerase II-specific"/>
    <property type="evidence" value="ECO:0007669"/>
    <property type="project" value="InterPro"/>
</dbReference>
<evidence type="ECO:0000256" key="1">
    <source>
        <dbReference type="SAM" id="MobiDB-lite"/>
    </source>
</evidence>
<evidence type="ECO:0000313" key="4">
    <source>
        <dbReference type="Proteomes" id="UP000242525"/>
    </source>
</evidence>
<dbReference type="STRING" id="1173061.A0A0J9X4S5"/>
<dbReference type="Proteomes" id="UP000242525">
    <property type="component" value="Unassembled WGS sequence"/>
</dbReference>
<dbReference type="InterPro" id="IPR021858">
    <property type="entry name" value="Fun_TF"/>
</dbReference>
<organism evidence="3 4">
    <name type="scientific">Geotrichum candidum</name>
    <name type="common">Oospora lactis</name>
    <name type="synonym">Dipodascus geotrichum</name>
    <dbReference type="NCBI Taxonomy" id="1173061"/>
    <lineage>
        <taxon>Eukaryota</taxon>
        <taxon>Fungi</taxon>
        <taxon>Dikarya</taxon>
        <taxon>Ascomycota</taxon>
        <taxon>Saccharomycotina</taxon>
        <taxon>Dipodascomycetes</taxon>
        <taxon>Dipodascales</taxon>
        <taxon>Dipodascaceae</taxon>
        <taxon>Geotrichum</taxon>
    </lineage>
</organism>
<name>A0A0J9X4S5_GEOCN</name>
<dbReference type="SUPFAM" id="SSF57701">
    <property type="entry name" value="Zn2/Cys6 DNA-binding domain"/>
    <property type="match status" value="1"/>
</dbReference>
<dbReference type="InterPro" id="IPR052400">
    <property type="entry name" value="Zn2-C6_fungal_TF"/>
</dbReference>
<feature type="region of interest" description="Disordered" evidence="1">
    <location>
        <begin position="1"/>
        <end position="46"/>
    </location>
</feature>
<feature type="compositionally biased region" description="Low complexity" evidence="1">
    <location>
        <begin position="286"/>
        <end position="312"/>
    </location>
</feature>
<dbReference type="Gene3D" id="4.10.240.10">
    <property type="entry name" value="Zn(2)-C6 fungal-type DNA-binding domain"/>
    <property type="match status" value="1"/>
</dbReference>
<dbReference type="SMART" id="SM00066">
    <property type="entry name" value="GAL4"/>
    <property type="match status" value="1"/>
</dbReference>
<comment type="caution">
    <text evidence="3">The sequence shown here is derived from an EMBL/GenBank/DDBJ whole genome shotgun (WGS) entry which is preliminary data.</text>
</comment>
<sequence length="722" mass="80055">MPRIAQSLLSELRQNPTTVSPTSNPSHRGSSKQGKKVYLRRPHKKSHLGCKNCKQRRIKCDETLPSCSQCKRSNLAQCSYLSYTPEQIQAHSEKRKLAETLQSTSTPGKNITMAKAKTKSGRKISNSAPLAGTSAREIDNHHFLDSSSAIDDSRQPIGFGHQPQPRKYSTPSEYVFSLGPPAPKTAYLPPDAKLSPSPSPPRDASSSPPPPLSPGVLPVPPVAADGSRQFTPPPTDKYCKYYLPPISGHWPIPKTPVSLPPLNKKASLLPSLTHVVPVENRRRRSSNNTITSPPSPITTPVSNSTTSNNNSNGNGGSKDLLQSVYSTWIANIIGVAYHYPCLYHVVMAFSYGHLYVHTKNPEYSVSADKHRFIALHEIQQEIMKLSPKNTDSLITTCLILSWDVFFQETRFEAYASMSRGLGAVLDKVEITTLTSHTSLYMTESLVKSMKSILYPPYPATTVLAEISSMVEDDALALTHAADPEYIFLKAFIRKVQLHLEAPPTCVSQRDGIPSRAVRDPVACYTLLKEWLCHFPASSLDDSDNLLHIYYVALNRVFEALMPEIRYLFQFSFSGPLENPTLTYAGTTAPPTGATAVTSDGRLAPSWNFPMRLLRYFRTRQNELNRLFLASSSALPVTEQYVESFLEDFDFEPFMPVITSACSNSENNDNDDTNTRASSNVYKKEDVGPDESAQPPLDAVLKNYFKDRMNIFNQPGTRSSSDD</sequence>
<dbReference type="InterPro" id="IPR001138">
    <property type="entry name" value="Zn2Cys6_DnaBD"/>
</dbReference>
<dbReference type="PANTHER" id="PTHR47657:SF7">
    <property type="entry name" value="STEROL REGULATORY ELEMENT-BINDING PROTEIN ECM22"/>
    <property type="match status" value="1"/>
</dbReference>
<protein>
    <recommendedName>
        <fullName evidence="2">Zn(2)-C6 fungal-type domain-containing protein</fullName>
    </recommendedName>
</protein>
<dbReference type="Pfam" id="PF11951">
    <property type="entry name" value="Fungal_trans_2"/>
    <property type="match status" value="1"/>
</dbReference>
<dbReference type="PROSITE" id="PS00463">
    <property type="entry name" value="ZN2_CY6_FUNGAL_1"/>
    <property type="match status" value="1"/>
</dbReference>
<accession>A0A0J9X4S5</accession>
<feature type="compositionally biased region" description="Pro residues" evidence="1">
    <location>
        <begin position="197"/>
        <end position="221"/>
    </location>
</feature>
<feature type="region of interest" description="Disordered" evidence="1">
    <location>
        <begin position="113"/>
        <end position="234"/>
    </location>
</feature>
<feature type="compositionally biased region" description="Polar residues" evidence="1">
    <location>
        <begin position="7"/>
        <end position="28"/>
    </location>
</feature>